<sequence length="175" mass="20309">MDILPAGPKWQPVVIYVTEAQEKRRVINEKASRDPRVIELDNQVGDKVDIIDRHPGWKFRTLFKKETWDVIRVLEERRYDGLEKCVMVRKISCRRSSIVGEESTHEQDDVAIENALEDTGDWTPVDHSLSEPDTTPLPQSEYDGQQTQSKETNSSGFLYQLRSNPQPNQRLRNFV</sequence>
<dbReference type="AlphaFoldDB" id="A0AAV7TI56"/>
<feature type="compositionally biased region" description="Polar residues" evidence="1">
    <location>
        <begin position="131"/>
        <end position="175"/>
    </location>
</feature>
<gene>
    <name evidence="2" type="ORF">NDU88_001081</name>
</gene>
<dbReference type="Proteomes" id="UP001066276">
    <property type="component" value="Chromosome 3_2"/>
</dbReference>
<comment type="caution">
    <text evidence="2">The sequence shown here is derived from an EMBL/GenBank/DDBJ whole genome shotgun (WGS) entry which is preliminary data.</text>
</comment>
<reference evidence="2" key="1">
    <citation type="journal article" date="2022" name="bioRxiv">
        <title>Sequencing and chromosome-scale assembly of the giantPleurodeles waltlgenome.</title>
        <authorList>
            <person name="Brown T."/>
            <person name="Elewa A."/>
            <person name="Iarovenko S."/>
            <person name="Subramanian E."/>
            <person name="Araus A.J."/>
            <person name="Petzold A."/>
            <person name="Susuki M."/>
            <person name="Suzuki K.-i.T."/>
            <person name="Hayashi T."/>
            <person name="Toyoda A."/>
            <person name="Oliveira C."/>
            <person name="Osipova E."/>
            <person name="Leigh N.D."/>
            <person name="Simon A."/>
            <person name="Yun M.H."/>
        </authorList>
    </citation>
    <scope>NUCLEOTIDE SEQUENCE</scope>
    <source>
        <strain evidence="2">20211129_DDA</strain>
        <tissue evidence="2">Liver</tissue>
    </source>
</reference>
<dbReference type="EMBL" id="JANPWB010000006">
    <property type="protein sequence ID" value="KAJ1175796.1"/>
    <property type="molecule type" value="Genomic_DNA"/>
</dbReference>
<protein>
    <submittedName>
        <fullName evidence="2">Uncharacterized protein</fullName>
    </submittedName>
</protein>
<evidence type="ECO:0000313" key="2">
    <source>
        <dbReference type="EMBL" id="KAJ1175796.1"/>
    </source>
</evidence>
<accession>A0AAV7TI56</accession>
<feature type="region of interest" description="Disordered" evidence="1">
    <location>
        <begin position="121"/>
        <end position="175"/>
    </location>
</feature>
<name>A0AAV7TI56_PLEWA</name>
<keyword evidence="3" id="KW-1185">Reference proteome</keyword>
<evidence type="ECO:0000256" key="1">
    <source>
        <dbReference type="SAM" id="MobiDB-lite"/>
    </source>
</evidence>
<organism evidence="2 3">
    <name type="scientific">Pleurodeles waltl</name>
    <name type="common">Iberian ribbed newt</name>
    <dbReference type="NCBI Taxonomy" id="8319"/>
    <lineage>
        <taxon>Eukaryota</taxon>
        <taxon>Metazoa</taxon>
        <taxon>Chordata</taxon>
        <taxon>Craniata</taxon>
        <taxon>Vertebrata</taxon>
        <taxon>Euteleostomi</taxon>
        <taxon>Amphibia</taxon>
        <taxon>Batrachia</taxon>
        <taxon>Caudata</taxon>
        <taxon>Salamandroidea</taxon>
        <taxon>Salamandridae</taxon>
        <taxon>Pleurodelinae</taxon>
        <taxon>Pleurodeles</taxon>
    </lineage>
</organism>
<proteinExistence type="predicted"/>
<evidence type="ECO:0000313" key="3">
    <source>
        <dbReference type="Proteomes" id="UP001066276"/>
    </source>
</evidence>